<gene>
    <name evidence="12" type="ORF">WMO29_07030</name>
</gene>
<dbReference type="EMBL" id="JBBMFE010000005">
    <property type="protein sequence ID" value="MEQ2472240.1"/>
    <property type="molecule type" value="Genomic_DNA"/>
</dbReference>
<comment type="similarity">
    <text evidence="3">In the N-terminal section; belongs to the NADH:flavin oxidoreductase/NADH oxidase family.</text>
</comment>
<dbReference type="PANTHER" id="PTHR42917">
    <property type="entry name" value="2,4-DIENOYL-COA REDUCTASE"/>
    <property type="match status" value="1"/>
</dbReference>
<keyword evidence="13" id="KW-1185">Reference proteome</keyword>
<protein>
    <submittedName>
        <fullName evidence="12">FAD-dependent oxidoreductase</fullName>
    </submittedName>
</protein>
<comment type="cofactor">
    <cofactor evidence="2">
        <name>[4Fe-4S] cluster</name>
        <dbReference type="ChEBI" id="CHEBI:49883"/>
    </cofactor>
</comment>
<feature type="domain" description="FAD/NAD(P)-binding" evidence="11">
    <location>
        <begin position="372"/>
        <end position="598"/>
    </location>
</feature>
<dbReference type="Proteomes" id="UP001438008">
    <property type="component" value="Unassembled WGS sequence"/>
</dbReference>
<keyword evidence="6" id="KW-0479">Metal-binding</keyword>
<evidence type="ECO:0000256" key="7">
    <source>
        <dbReference type="ARBA" id="ARBA00023002"/>
    </source>
</evidence>
<evidence type="ECO:0000256" key="9">
    <source>
        <dbReference type="ARBA" id="ARBA00023014"/>
    </source>
</evidence>
<dbReference type="RefSeq" id="WP_349164326.1">
    <property type="nucleotide sequence ID" value="NZ_JBBMFE010000005.1"/>
</dbReference>
<proteinExistence type="inferred from homology"/>
<dbReference type="Pfam" id="PF00724">
    <property type="entry name" value="Oxidored_FMN"/>
    <property type="match status" value="1"/>
</dbReference>
<keyword evidence="5" id="KW-0288">FMN</keyword>
<dbReference type="PANTHER" id="PTHR42917:SF2">
    <property type="entry name" value="2,4-DIENOYL-COA REDUCTASE [(2E)-ENOYL-COA-PRODUCING]"/>
    <property type="match status" value="1"/>
</dbReference>
<evidence type="ECO:0000256" key="2">
    <source>
        <dbReference type="ARBA" id="ARBA00001966"/>
    </source>
</evidence>
<dbReference type="SUPFAM" id="SSF51395">
    <property type="entry name" value="FMN-linked oxidoreductases"/>
    <property type="match status" value="1"/>
</dbReference>
<keyword evidence="9" id="KW-0411">Iron-sulfur</keyword>
<dbReference type="CDD" id="cd02803">
    <property type="entry name" value="OYE_like_FMN_family"/>
    <property type="match status" value="1"/>
</dbReference>
<dbReference type="InterPro" id="IPR013785">
    <property type="entry name" value="Aldolase_TIM"/>
</dbReference>
<dbReference type="Gene3D" id="3.50.50.60">
    <property type="entry name" value="FAD/NAD(P)-binding domain"/>
    <property type="match status" value="1"/>
</dbReference>
<feature type="domain" description="NADH:flavin oxidoreductase/NADH oxidase N-terminal" evidence="10">
    <location>
        <begin position="8"/>
        <end position="325"/>
    </location>
</feature>
<evidence type="ECO:0000256" key="1">
    <source>
        <dbReference type="ARBA" id="ARBA00001917"/>
    </source>
</evidence>
<dbReference type="PRINTS" id="PR00469">
    <property type="entry name" value="PNDRDTASEII"/>
</dbReference>
<accession>A0ABV1FFR6</accession>
<evidence type="ECO:0000256" key="8">
    <source>
        <dbReference type="ARBA" id="ARBA00023004"/>
    </source>
</evidence>
<comment type="caution">
    <text evidence="12">The sequence shown here is derived from an EMBL/GenBank/DDBJ whole genome shotgun (WGS) entry which is preliminary data.</text>
</comment>
<organism evidence="12 13">
    <name type="scientific">Laedolimicola intestinihominis</name>
    <dbReference type="NCBI Taxonomy" id="3133166"/>
    <lineage>
        <taxon>Bacteria</taxon>
        <taxon>Bacillati</taxon>
        <taxon>Bacillota</taxon>
        <taxon>Clostridia</taxon>
        <taxon>Lachnospirales</taxon>
        <taxon>Lachnospiraceae</taxon>
        <taxon>Laedolimicola</taxon>
    </lineage>
</organism>
<dbReference type="Gene3D" id="3.20.20.70">
    <property type="entry name" value="Aldolase class I"/>
    <property type="match status" value="1"/>
</dbReference>
<dbReference type="InterPro" id="IPR051793">
    <property type="entry name" value="NADH:flavin_oxidoreductase"/>
</dbReference>
<evidence type="ECO:0000256" key="5">
    <source>
        <dbReference type="ARBA" id="ARBA00022643"/>
    </source>
</evidence>
<name>A0ABV1FFR6_9FIRM</name>
<dbReference type="InterPro" id="IPR001155">
    <property type="entry name" value="OxRdtase_FMN_N"/>
</dbReference>
<keyword evidence="8" id="KW-0408">Iron</keyword>
<dbReference type="SUPFAM" id="SSF51905">
    <property type="entry name" value="FAD/NAD(P)-binding domain"/>
    <property type="match status" value="1"/>
</dbReference>
<evidence type="ECO:0000313" key="13">
    <source>
        <dbReference type="Proteomes" id="UP001438008"/>
    </source>
</evidence>
<dbReference type="PRINTS" id="PR00368">
    <property type="entry name" value="FADPNR"/>
</dbReference>
<evidence type="ECO:0000313" key="12">
    <source>
        <dbReference type="EMBL" id="MEQ2472240.1"/>
    </source>
</evidence>
<evidence type="ECO:0000259" key="11">
    <source>
        <dbReference type="Pfam" id="PF07992"/>
    </source>
</evidence>
<reference evidence="12 13" key="1">
    <citation type="submission" date="2024-03" db="EMBL/GenBank/DDBJ databases">
        <title>Human intestinal bacterial collection.</title>
        <authorList>
            <person name="Pauvert C."/>
            <person name="Hitch T.C.A."/>
            <person name="Clavel T."/>
        </authorList>
    </citation>
    <scope>NUCLEOTIDE SEQUENCE [LARGE SCALE GENOMIC DNA]</scope>
    <source>
        <strain evidence="12 13">CLA-AA-H132</strain>
    </source>
</reference>
<evidence type="ECO:0000259" key="10">
    <source>
        <dbReference type="Pfam" id="PF00724"/>
    </source>
</evidence>
<dbReference type="InterPro" id="IPR023753">
    <property type="entry name" value="FAD/NAD-binding_dom"/>
</dbReference>
<evidence type="ECO:0000256" key="6">
    <source>
        <dbReference type="ARBA" id="ARBA00022723"/>
    </source>
</evidence>
<dbReference type="InterPro" id="IPR036188">
    <property type="entry name" value="FAD/NAD-bd_sf"/>
</dbReference>
<dbReference type="Pfam" id="PF07992">
    <property type="entry name" value="Pyr_redox_2"/>
    <property type="match status" value="1"/>
</dbReference>
<dbReference type="Gene3D" id="3.40.50.720">
    <property type="entry name" value="NAD(P)-binding Rossmann-like Domain"/>
    <property type="match status" value="1"/>
</dbReference>
<sequence length="633" mass="69838">MSLRYPHLFSPLKINSIMVSNRIIANPMSQIYEDKALGRPGVVIAGSVITQPGKSSWASPDEPYAFSKYQVEKTRQRVLRAHQGGAKASIEIGHAGQYARVAPGDYALGPVSFVREDGVEVRAMDEAMMDEAVNWYVQTAKDAQSIGFDMIFMHFGHGWLATEFLSPLFNKRTDEYGGSVENRMKFPLRILREVRKAVGPYFPIEMRVSANEWMPGGIEFEDVLTFVKAAQKYIDVVQVSCGLDIEHEANVYMATTNFSEHMPNVKYAKKIKENVDILVSVVGAIMNPDEAEKIIADGCADLVALGRPLAADPNWPIKALEGRPEDIVPCIRCLQCYHISTNRRNVGCSVNPRFANEDWVPRVLPKAETKKKILVIGAGPAGCKAALTAYERGHEVILLEQRDHIGGAIHYVAMERFKIDIKAYLEYLKAQIAKSTIDLRLNTTATPEMVKEIRPDAVIVAVGASPATPPIKGIDGKHVINFYAAIEQEEQIGQNVVIIGGGTIGAEIGLELSLLKKKNVTIVEMASELAAQGNMLYKIALRHKMEQAKTLHVMMETGCQEITEEGVRVKTKDGEEVFLPADTVIISTGVRANKAVAESFYGIVPQTYMIGDCEKPRKIQEATLEGYTVASTL</sequence>
<comment type="cofactor">
    <cofactor evidence="1">
        <name>FMN</name>
        <dbReference type="ChEBI" id="CHEBI:58210"/>
    </cofactor>
</comment>
<evidence type="ECO:0000256" key="4">
    <source>
        <dbReference type="ARBA" id="ARBA00022630"/>
    </source>
</evidence>
<keyword evidence="7" id="KW-0560">Oxidoreductase</keyword>
<keyword evidence="4" id="KW-0285">Flavoprotein</keyword>
<evidence type="ECO:0000256" key="3">
    <source>
        <dbReference type="ARBA" id="ARBA00011048"/>
    </source>
</evidence>